<evidence type="ECO:0000313" key="1">
    <source>
        <dbReference type="EMBL" id="MCD9643057.1"/>
    </source>
</evidence>
<name>A0ABS8V9K7_DATST</name>
<reference evidence="1 2" key="1">
    <citation type="journal article" date="2021" name="BMC Genomics">
        <title>Datura genome reveals duplications of psychoactive alkaloid biosynthetic genes and high mutation rate following tissue culture.</title>
        <authorList>
            <person name="Rajewski A."/>
            <person name="Carter-House D."/>
            <person name="Stajich J."/>
            <person name="Litt A."/>
        </authorList>
    </citation>
    <scope>NUCLEOTIDE SEQUENCE [LARGE SCALE GENOMIC DNA]</scope>
    <source>
        <strain evidence="1">AR-01</strain>
    </source>
</reference>
<evidence type="ECO:0000313" key="2">
    <source>
        <dbReference type="Proteomes" id="UP000823775"/>
    </source>
</evidence>
<comment type="caution">
    <text evidence="1">The sequence shown here is derived from an EMBL/GenBank/DDBJ whole genome shotgun (WGS) entry which is preliminary data.</text>
</comment>
<sequence>VEVKIGSRVLGSVSGNGWIGIPSHCRDLIPELRLGSSTKSGTSWVLGSYENNIMFDEE</sequence>
<feature type="non-terminal residue" evidence="1">
    <location>
        <position position="1"/>
    </location>
</feature>
<accession>A0ABS8V9K7</accession>
<gene>
    <name evidence="1" type="ORF">HAX54_030164</name>
</gene>
<organism evidence="1 2">
    <name type="scientific">Datura stramonium</name>
    <name type="common">Jimsonweed</name>
    <name type="synonym">Common thornapple</name>
    <dbReference type="NCBI Taxonomy" id="4076"/>
    <lineage>
        <taxon>Eukaryota</taxon>
        <taxon>Viridiplantae</taxon>
        <taxon>Streptophyta</taxon>
        <taxon>Embryophyta</taxon>
        <taxon>Tracheophyta</taxon>
        <taxon>Spermatophyta</taxon>
        <taxon>Magnoliopsida</taxon>
        <taxon>eudicotyledons</taxon>
        <taxon>Gunneridae</taxon>
        <taxon>Pentapetalae</taxon>
        <taxon>asterids</taxon>
        <taxon>lamiids</taxon>
        <taxon>Solanales</taxon>
        <taxon>Solanaceae</taxon>
        <taxon>Solanoideae</taxon>
        <taxon>Datureae</taxon>
        <taxon>Datura</taxon>
    </lineage>
</organism>
<dbReference type="EMBL" id="JACEIK010003768">
    <property type="protein sequence ID" value="MCD9643057.1"/>
    <property type="molecule type" value="Genomic_DNA"/>
</dbReference>
<proteinExistence type="predicted"/>
<keyword evidence="2" id="KW-1185">Reference proteome</keyword>
<dbReference type="Proteomes" id="UP000823775">
    <property type="component" value="Unassembled WGS sequence"/>
</dbReference>
<protein>
    <submittedName>
        <fullName evidence="1">Uncharacterized protein</fullName>
    </submittedName>
</protein>